<keyword evidence="2" id="KW-1185">Reference proteome</keyword>
<reference evidence="1" key="1">
    <citation type="journal article" date="2019" name="bioRxiv">
        <title>The Genome of the Zebra Mussel, Dreissena polymorpha: A Resource for Invasive Species Research.</title>
        <authorList>
            <person name="McCartney M.A."/>
            <person name="Auch B."/>
            <person name="Kono T."/>
            <person name="Mallez S."/>
            <person name="Zhang Y."/>
            <person name="Obille A."/>
            <person name="Becker A."/>
            <person name="Abrahante J.E."/>
            <person name="Garbe J."/>
            <person name="Badalamenti J.P."/>
            <person name="Herman A."/>
            <person name="Mangelson H."/>
            <person name="Liachko I."/>
            <person name="Sullivan S."/>
            <person name="Sone E.D."/>
            <person name="Koren S."/>
            <person name="Silverstein K.A.T."/>
            <person name="Beckman K.B."/>
            <person name="Gohl D.M."/>
        </authorList>
    </citation>
    <scope>NUCLEOTIDE SEQUENCE</scope>
    <source>
        <strain evidence="1">Duluth1</strain>
        <tissue evidence="1">Whole animal</tissue>
    </source>
</reference>
<comment type="caution">
    <text evidence="1">The sequence shown here is derived from an EMBL/GenBank/DDBJ whole genome shotgun (WGS) entry which is preliminary data.</text>
</comment>
<reference evidence="1" key="2">
    <citation type="submission" date="2020-11" db="EMBL/GenBank/DDBJ databases">
        <authorList>
            <person name="McCartney M.A."/>
            <person name="Auch B."/>
            <person name="Kono T."/>
            <person name="Mallez S."/>
            <person name="Becker A."/>
            <person name="Gohl D.M."/>
            <person name="Silverstein K.A.T."/>
            <person name="Koren S."/>
            <person name="Bechman K.B."/>
            <person name="Herman A."/>
            <person name="Abrahante J.E."/>
            <person name="Garbe J."/>
        </authorList>
    </citation>
    <scope>NUCLEOTIDE SEQUENCE</scope>
    <source>
        <strain evidence="1">Duluth1</strain>
        <tissue evidence="1">Whole animal</tissue>
    </source>
</reference>
<gene>
    <name evidence="1" type="ORF">DPMN_037912</name>
</gene>
<dbReference type="Proteomes" id="UP000828390">
    <property type="component" value="Unassembled WGS sequence"/>
</dbReference>
<organism evidence="1 2">
    <name type="scientific">Dreissena polymorpha</name>
    <name type="common">Zebra mussel</name>
    <name type="synonym">Mytilus polymorpha</name>
    <dbReference type="NCBI Taxonomy" id="45954"/>
    <lineage>
        <taxon>Eukaryota</taxon>
        <taxon>Metazoa</taxon>
        <taxon>Spiralia</taxon>
        <taxon>Lophotrochozoa</taxon>
        <taxon>Mollusca</taxon>
        <taxon>Bivalvia</taxon>
        <taxon>Autobranchia</taxon>
        <taxon>Heteroconchia</taxon>
        <taxon>Euheterodonta</taxon>
        <taxon>Imparidentia</taxon>
        <taxon>Neoheterodontei</taxon>
        <taxon>Myida</taxon>
        <taxon>Dreissenoidea</taxon>
        <taxon>Dreissenidae</taxon>
        <taxon>Dreissena</taxon>
    </lineage>
</organism>
<accession>A0A9D4MG56</accession>
<protein>
    <submittedName>
        <fullName evidence="1">Uncharacterized protein</fullName>
    </submittedName>
</protein>
<sequence length="57" mass="6167">MLPSFIESAGEILKFTDGATHEVNVIIESQVEDRSATDGDRSLVVLEVSCIICSRKG</sequence>
<evidence type="ECO:0000313" key="1">
    <source>
        <dbReference type="EMBL" id="KAH3874661.1"/>
    </source>
</evidence>
<proteinExistence type="predicted"/>
<name>A0A9D4MG56_DREPO</name>
<evidence type="ECO:0000313" key="2">
    <source>
        <dbReference type="Proteomes" id="UP000828390"/>
    </source>
</evidence>
<dbReference type="EMBL" id="JAIWYP010000002">
    <property type="protein sequence ID" value="KAH3874661.1"/>
    <property type="molecule type" value="Genomic_DNA"/>
</dbReference>
<dbReference type="AlphaFoldDB" id="A0A9D4MG56"/>